<proteinExistence type="predicted"/>
<evidence type="ECO:0000256" key="1">
    <source>
        <dbReference type="SAM" id="MobiDB-lite"/>
    </source>
</evidence>
<sequence length="210" mass="23177">MYAPSADALGTISPLADLGCLFNQLAIFGVQDISSRGCEKNSLDSVPYFYIDVFNRGKFLNLRSCPRFSTGSQCPMQKKSKPAATTLEVVERLANNLEVACRQRTLNRNARLRNALELIHLVNPRDIHCLLKLARLYMLSNMDIKDLMICLTALYNPLYPAALFPSTGAGEKLAIVSNSNEPDLASLEVPKDGSSAQAQMREHENFPPAT</sequence>
<gene>
    <name evidence="2" type="ORF">TTEB3V08_LOCUS740</name>
</gene>
<accession>A0A7R9FFT9</accession>
<protein>
    <submittedName>
        <fullName evidence="2">Uncharacterized protein</fullName>
    </submittedName>
</protein>
<name>A0A7R9FFT9_9NEOP</name>
<dbReference type="EMBL" id="OE000130">
    <property type="protein sequence ID" value="CAD7452562.1"/>
    <property type="molecule type" value="Genomic_DNA"/>
</dbReference>
<organism evidence="2">
    <name type="scientific">Timema tahoe</name>
    <dbReference type="NCBI Taxonomy" id="61484"/>
    <lineage>
        <taxon>Eukaryota</taxon>
        <taxon>Metazoa</taxon>
        <taxon>Ecdysozoa</taxon>
        <taxon>Arthropoda</taxon>
        <taxon>Hexapoda</taxon>
        <taxon>Insecta</taxon>
        <taxon>Pterygota</taxon>
        <taxon>Neoptera</taxon>
        <taxon>Polyneoptera</taxon>
        <taxon>Phasmatodea</taxon>
        <taxon>Timematodea</taxon>
        <taxon>Timematoidea</taxon>
        <taxon>Timematidae</taxon>
        <taxon>Timema</taxon>
    </lineage>
</organism>
<feature type="region of interest" description="Disordered" evidence="1">
    <location>
        <begin position="184"/>
        <end position="210"/>
    </location>
</feature>
<evidence type="ECO:0000313" key="2">
    <source>
        <dbReference type="EMBL" id="CAD7452562.1"/>
    </source>
</evidence>
<feature type="compositionally biased region" description="Basic and acidic residues" evidence="1">
    <location>
        <begin position="200"/>
        <end position="210"/>
    </location>
</feature>
<reference evidence="2" key="1">
    <citation type="submission" date="2020-11" db="EMBL/GenBank/DDBJ databases">
        <authorList>
            <person name="Tran Van P."/>
        </authorList>
    </citation>
    <scope>NUCLEOTIDE SEQUENCE</scope>
</reference>
<dbReference type="AlphaFoldDB" id="A0A7R9FFT9"/>